<dbReference type="EMBL" id="FPHF01000042">
    <property type="protein sequence ID" value="SFV57746.1"/>
    <property type="molecule type" value="Genomic_DNA"/>
</dbReference>
<evidence type="ECO:0000313" key="1">
    <source>
        <dbReference type="EMBL" id="SFV57746.1"/>
    </source>
</evidence>
<reference evidence="1" key="1">
    <citation type="submission" date="2016-10" db="EMBL/GenBank/DDBJ databases">
        <authorList>
            <person name="de Groot N.N."/>
        </authorList>
    </citation>
    <scope>NUCLEOTIDE SEQUENCE</scope>
</reference>
<protein>
    <submittedName>
        <fullName evidence="1">Uncharacterized protein</fullName>
    </submittedName>
</protein>
<sequence>MFESEFCKVEYLEQYNAVFCQWKKACRAHDYRQVFKFGLDLINEKNVRVWITDTTNGFENELEDTQWLLENFIPQTINSTCTSIVFIIKDDSPLKTEITEQEKVLSQYFDVIQIENMGLI</sequence>
<proteinExistence type="predicted"/>
<gene>
    <name evidence="1" type="ORF">MNB_SM-4-1117</name>
</gene>
<organism evidence="1">
    <name type="scientific">hydrothermal vent metagenome</name>
    <dbReference type="NCBI Taxonomy" id="652676"/>
    <lineage>
        <taxon>unclassified sequences</taxon>
        <taxon>metagenomes</taxon>
        <taxon>ecological metagenomes</taxon>
    </lineage>
</organism>
<name>A0A1W1BW45_9ZZZZ</name>
<dbReference type="AlphaFoldDB" id="A0A1W1BW45"/>
<accession>A0A1W1BW45</accession>